<organism evidence="3 4">
    <name type="scientific">Glycocaulis alkaliphilus</name>
    <dbReference type="NCBI Taxonomy" id="1434191"/>
    <lineage>
        <taxon>Bacteria</taxon>
        <taxon>Pseudomonadati</taxon>
        <taxon>Pseudomonadota</taxon>
        <taxon>Alphaproteobacteria</taxon>
        <taxon>Maricaulales</taxon>
        <taxon>Maricaulaceae</taxon>
        <taxon>Glycocaulis</taxon>
    </lineage>
</organism>
<dbReference type="InterPro" id="IPR054612">
    <property type="entry name" value="Phage_capsid-like_C"/>
</dbReference>
<evidence type="ECO:0000256" key="1">
    <source>
        <dbReference type="ARBA" id="ARBA00004328"/>
    </source>
</evidence>
<dbReference type="OrthoDB" id="9786516at2"/>
<reference evidence="3 4" key="1">
    <citation type="submission" date="2016-12" db="EMBL/GenBank/DDBJ databases">
        <title>The genome of dimorphic prosthecate Glycocaulis alkaliphilus 6b-8t, isolated from crude oil dictates its adaptability in petroleum environments.</title>
        <authorList>
            <person name="Wu X.-L."/>
            <person name="Geng S."/>
        </authorList>
    </citation>
    <scope>NUCLEOTIDE SEQUENCE [LARGE SCALE GENOMIC DNA]</scope>
    <source>
        <strain evidence="3 4">6B-8</strain>
    </source>
</reference>
<dbReference type="NCBIfam" id="TIGR01554">
    <property type="entry name" value="major_cap_HK97"/>
    <property type="match status" value="1"/>
</dbReference>
<dbReference type="Pfam" id="PF05065">
    <property type="entry name" value="Phage_capsid"/>
    <property type="match status" value="1"/>
</dbReference>
<dbReference type="KEGG" id="gak:X907_1570"/>
<keyword evidence="4" id="KW-1185">Reference proteome</keyword>
<sequence>MKNALKSTASRFLAVSPVMANGAAAAAGDGPEKALKAIQALASDIKAQKAELDAVKAELDRSFKMSARARIASGGTGTPHAETLKPLAAYITGHAPENSMSVGQDSKGGFTVTPEIDRVIFEFARNGSAMRRLSRTVLMENAGSEFEILFTSKRAEAGGWVGETQERGGTESAGMSKITIPLFETYAEPKVTQRLLDDSSFDIEVFVSDDIQGTLGELEDAAYVNGNGVAKPKGFLTYDTSADIDAERPLGTLQHVLSGNDGAFEAVSTGVLPADRLADMVYSLNAEYRVNASWLMNSKTAGTVRKMKDGEGNYLWQQSTAAGQPSTLLGYPVEIDEHMPDIASGSKAIAFGDFQRGYCIVDRTGLNVLRDAYTLKGWVKFYTTKRTGGGVVDSRAIKVMKFSAA</sequence>
<protein>
    <submittedName>
        <fullName evidence="3">HK97 family phage major capsid protein</fullName>
    </submittedName>
</protein>
<feature type="domain" description="Phage capsid-like C-terminal" evidence="2">
    <location>
        <begin position="108"/>
        <end position="402"/>
    </location>
</feature>
<evidence type="ECO:0000259" key="2">
    <source>
        <dbReference type="Pfam" id="PF05065"/>
    </source>
</evidence>
<gene>
    <name evidence="3" type="ORF">X907_1570</name>
</gene>
<dbReference type="RefSeq" id="WP_127566792.1">
    <property type="nucleotide sequence ID" value="NZ_BMFB01000003.1"/>
</dbReference>
<dbReference type="EMBL" id="CP018911">
    <property type="protein sequence ID" value="AZU04102.1"/>
    <property type="molecule type" value="Genomic_DNA"/>
</dbReference>
<dbReference type="AlphaFoldDB" id="A0A3T0E9Z9"/>
<dbReference type="InterPro" id="IPR024455">
    <property type="entry name" value="Phage_capsid"/>
</dbReference>
<proteinExistence type="predicted"/>
<dbReference type="Proteomes" id="UP000286954">
    <property type="component" value="Chromosome"/>
</dbReference>
<comment type="subcellular location">
    <subcellularLocation>
        <location evidence="1">Virion</location>
    </subcellularLocation>
</comment>
<dbReference type="Gene3D" id="3.30.2320.10">
    <property type="entry name" value="hypothetical protein PF0899 domain"/>
    <property type="match status" value="1"/>
</dbReference>
<evidence type="ECO:0000313" key="3">
    <source>
        <dbReference type="EMBL" id="AZU04102.1"/>
    </source>
</evidence>
<evidence type="ECO:0000313" key="4">
    <source>
        <dbReference type="Proteomes" id="UP000286954"/>
    </source>
</evidence>
<name>A0A3T0E9Z9_9PROT</name>
<accession>A0A3T0E9Z9</accession>
<dbReference type="SUPFAM" id="SSF56563">
    <property type="entry name" value="Major capsid protein gp5"/>
    <property type="match status" value="1"/>
</dbReference>